<feature type="domain" description="Thioredoxin-like fold" evidence="5">
    <location>
        <begin position="48"/>
        <end position="183"/>
    </location>
</feature>
<dbReference type="CDD" id="cd03019">
    <property type="entry name" value="DsbA_DsbA"/>
    <property type="match status" value="1"/>
</dbReference>
<feature type="chain" id="PRO_5046219102" description="Thiol:disulfide interchange protein" evidence="4">
    <location>
        <begin position="23"/>
        <end position="210"/>
    </location>
</feature>
<organism evidence="6 7">
    <name type="scientific">Orbus sasakiae</name>
    <dbReference type="NCBI Taxonomy" id="1078475"/>
    <lineage>
        <taxon>Bacteria</taxon>
        <taxon>Pseudomonadati</taxon>
        <taxon>Pseudomonadota</taxon>
        <taxon>Gammaproteobacteria</taxon>
        <taxon>Orbales</taxon>
        <taxon>Orbaceae</taxon>
        <taxon>Orbus</taxon>
    </lineage>
</organism>
<keyword evidence="3" id="KW-0574">Periplasm</keyword>
<dbReference type="InterPro" id="IPR036249">
    <property type="entry name" value="Thioredoxin-like_sf"/>
</dbReference>
<dbReference type="RefSeq" id="WP_345490548.1">
    <property type="nucleotide sequence ID" value="NZ_BAABHY010000001.1"/>
</dbReference>
<evidence type="ECO:0000313" key="6">
    <source>
        <dbReference type="EMBL" id="GAA5110628.1"/>
    </source>
</evidence>
<dbReference type="InterPro" id="IPR012336">
    <property type="entry name" value="Thioredoxin-like_fold"/>
</dbReference>
<dbReference type="InterPro" id="IPR017937">
    <property type="entry name" value="Thioredoxin_CS"/>
</dbReference>
<dbReference type="InterPro" id="IPR023205">
    <property type="entry name" value="DsbA/DsbL"/>
</dbReference>
<protein>
    <recommendedName>
        <fullName evidence="3">Thiol:disulfide interchange protein</fullName>
    </recommendedName>
</protein>
<evidence type="ECO:0000256" key="4">
    <source>
        <dbReference type="SAM" id="SignalP"/>
    </source>
</evidence>
<dbReference type="PIRSF" id="PIRSF001488">
    <property type="entry name" value="Tdi_protein"/>
    <property type="match status" value="1"/>
</dbReference>
<comment type="similarity">
    <text evidence="3">Belongs to the thioredoxin family.</text>
</comment>
<keyword evidence="2" id="KW-0676">Redox-active center</keyword>
<dbReference type="InterPro" id="IPR050824">
    <property type="entry name" value="Thiol_disulfide_DsbA"/>
</dbReference>
<comment type="subcellular location">
    <subcellularLocation>
        <location evidence="3">Periplasm</location>
    </subcellularLocation>
</comment>
<reference evidence="7" key="1">
    <citation type="journal article" date="2019" name="Int. J. Syst. Evol. Microbiol.">
        <title>The Global Catalogue of Microorganisms (GCM) 10K type strain sequencing project: providing services to taxonomists for standard genome sequencing and annotation.</title>
        <authorList>
            <consortium name="The Broad Institute Genomics Platform"/>
            <consortium name="The Broad Institute Genome Sequencing Center for Infectious Disease"/>
            <person name="Wu L."/>
            <person name="Ma J."/>
        </authorList>
    </citation>
    <scope>NUCLEOTIDE SEQUENCE [LARGE SCALE GENOMIC DNA]</scope>
    <source>
        <strain evidence="7">JCM 18050</strain>
    </source>
</reference>
<dbReference type="EMBL" id="BAABHY010000001">
    <property type="protein sequence ID" value="GAA5110628.1"/>
    <property type="molecule type" value="Genomic_DNA"/>
</dbReference>
<evidence type="ECO:0000256" key="1">
    <source>
        <dbReference type="ARBA" id="ARBA00022729"/>
    </source>
</evidence>
<evidence type="ECO:0000256" key="3">
    <source>
        <dbReference type="PIRNR" id="PIRNR001488"/>
    </source>
</evidence>
<feature type="signal peptide" evidence="4">
    <location>
        <begin position="1"/>
        <end position="22"/>
    </location>
</feature>
<evidence type="ECO:0000313" key="7">
    <source>
        <dbReference type="Proteomes" id="UP001500171"/>
    </source>
</evidence>
<keyword evidence="1 4" id="KW-0732">Signal</keyword>
<dbReference type="SUPFAM" id="SSF52833">
    <property type="entry name" value="Thioredoxin-like"/>
    <property type="match status" value="1"/>
</dbReference>
<dbReference type="Proteomes" id="UP001500171">
    <property type="component" value="Unassembled WGS sequence"/>
</dbReference>
<accession>A0ABP9N6X5</accession>
<dbReference type="PANTHER" id="PTHR35891:SF3">
    <property type="entry name" value="THIOL:DISULFIDE INTERCHANGE PROTEIN DSBL"/>
    <property type="match status" value="1"/>
</dbReference>
<dbReference type="PANTHER" id="PTHR35891">
    <property type="entry name" value="THIOL:DISULFIDE INTERCHANGE PROTEIN DSBA"/>
    <property type="match status" value="1"/>
</dbReference>
<name>A0ABP9N6X5_9GAMM</name>
<gene>
    <name evidence="6" type="primary">dsbA_1</name>
    <name evidence="6" type="ORF">GCM10023211_15260</name>
</gene>
<keyword evidence="3" id="KW-1015">Disulfide bond</keyword>
<proteinExistence type="inferred from homology"/>
<evidence type="ECO:0000259" key="5">
    <source>
        <dbReference type="Pfam" id="PF13462"/>
    </source>
</evidence>
<keyword evidence="7" id="KW-1185">Reference proteome</keyword>
<evidence type="ECO:0000256" key="2">
    <source>
        <dbReference type="ARBA" id="ARBA00023284"/>
    </source>
</evidence>
<sequence>MTNIAKLLLITLLFGVSSSSFSSLIENKDYVVLEGHAKAYSIYKDKIEVVEFFSYGCPYCYVVEDEISQWLADKPENVVFTRVAIPRKGKWIEYARLYYALGMISPQEQARITTLMYSAIHEQKLNFENANEIFDWAESEHVDRSLLEHYYYSNEVTEKLAQAVEMSHAYQLKYVPSIYVNNQYQLLLDSSNHYQGTKDKLNELIKMSGE</sequence>
<dbReference type="PROSITE" id="PS00194">
    <property type="entry name" value="THIOREDOXIN_1"/>
    <property type="match status" value="1"/>
</dbReference>
<dbReference type="Pfam" id="PF13462">
    <property type="entry name" value="Thioredoxin_4"/>
    <property type="match status" value="1"/>
</dbReference>
<dbReference type="Gene3D" id="3.40.30.10">
    <property type="entry name" value="Glutaredoxin"/>
    <property type="match status" value="1"/>
</dbReference>
<comment type="caution">
    <text evidence="6">The sequence shown here is derived from an EMBL/GenBank/DDBJ whole genome shotgun (WGS) entry which is preliminary data.</text>
</comment>